<evidence type="ECO:0000313" key="2">
    <source>
        <dbReference type="EMBL" id="HJC74474.1"/>
    </source>
</evidence>
<dbReference type="PROSITE" id="PS51257">
    <property type="entry name" value="PROKAR_LIPOPROTEIN"/>
    <property type="match status" value="1"/>
</dbReference>
<dbReference type="EMBL" id="DWVY01000028">
    <property type="protein sequence ID" value="HJC74474.1"/>
    <property type="molecule type" value="Genomic_DNA"/>
</dbReference>
<proteinExistence type="predicted"/>
<feature type="chain" id="PRO_5039043420" description="Lipoprotein" evidence="1">
    <location>
        <begin position="19"/>
        <end position="144"/>
    </location>
</feature>
<comment type="caution">
    <text evidence="2">The sequence shown here is derived from an EMBL/GenBank/DDBJ whole genome shotgun (WGS) entry which is preliminary data.</text>
</comment>
<feature type="signal peptide" evidence="1">
    <location>
        <begin position="1"/>
        <end position="18"/>
    </location>
</feature>
<name>A0A9D2Q7T1_9FIRM</name>
<protein>
    <recommendedName>
        <fullName evidence="4">Lipoprotein</fullName>
    </recommendedName>
</protein>
<gene>
    <name evidence="2" type="ORF">H9697_05945</name>
</gene>
<dbReference type="AlphaFoldDB" id="A0A9D2Q7T1"/>
<evidence type="ECO:0008006" key="4">
    <source>
        <dbReference type="Google" id="ProtNLM"/>
    </source>
</evidence>
<organism evidence="2 3">
    <name type="scientific">Candidatus Mediterraneibacter faecavium</name>
    <dbReference type="NCBI Taxonomy" id="2838668"/>
    <lineage>
        <taxon>Bacteria</taxon>
        <taxon>Bacillati</taxon>
        <taxon>Bacillota</taxon>
        <taxon>Clostridia</taxon>
        <taxon>Lachnospirales</taxon>
        <taxon>Lachnospiraceae</taxon>
        <taxon>Mediterraneibacter</taxon>
    </lineage>
</organism>
<dbReference type="Proteomes" id="UP000823902">
    <property type="component" value="Unassembled WGS sequence"/>
</dbReference>
<evidence type="ECO:0000313" key="3">
    <source>
        <dbReference type="Proteomes" id="UP000823902"/>
    </source>
</evidence>
<evidence type="ECO:0000256" key="1">
    <source>
        <dbReference type="SAM" id="SignalP"/>
    </source>
</evidence>
<reference evidence="2" key="1">
    <citation type="journal article" date="2021" name="PeerJ">
        <title>Extensive microbial diversity within the chicken gut microbiome revealed by metagenomics and culture.</title>
        <authorList>
            <person name="Gilroy R."/>
            <person name="Ravi A."/>
            <person name="Getino M."/>
            <person name="Pursley I."/>
            <person name="Horton D.L."/>
            <person name="Alikhan N.F."/>
            <person name="Baker D."/>
            <person name="Gharbi K."/>
            <person name="Hall N."/>
            <person name="Watson M."/>
            <person name="Adriaenssens E.M."/>
            <person name="Foster-Nyarko E."/>
            <person name="Jarju S."/>
            <person name="Secka A."/>
            <person name="Antonio M."/>
            <person name="Oren A."/>
            <person name="Chaudhuri R.R."/>
            <person name="La Ragione R."/>
            <person name="Hildebrand F."/>
            <person name="Pallen M.J."/>
        </authorList>
    </citation>
    <scope>NUCLEOTIDE SEQUENCE</scope>
    <source>
        <strain evidence="2">CHK196-7946</strain>
    </source>
</reference>
<accession>A0A9D2Q7T1</accession>
<sequence>MRKKYVFLLFAASVCMMAGCGKGNVSDVQIDYGDSAIYSKEDMDEAIAVIKDEFNTSQWSGFDLNHISYSSDDKCDPDNLGWLKDLAEANLKSGDFTQCIMFESDFHTPEDAPGTWNADSDYYDYQWWLVRTDDSGWEVLSKGY</sequence>
<keyword evidence="1" id="KW-0732">Signal</keyword>
<reference evidence="2" key="2">
    <citation type="submission" date="2021-04" db="EMBL/GenBank/DDBJ databases">
        <authorList>
            <person name="Gilroy R."/>
        </authorList>
    </citation>
    <scope>NUCLEOTIDE SEQUENCE</scope>
    <source>
        <strain evidence="2">CHK196-7946</strain>
    </source>
</reference>